<accession>A0A2S0VMA1</accession>
<dbReference type="SUPFAM" id="SSF54285">
    <property type="entry name" value="MoaD/ThiS"/>
    <property type="match status" value="1"/>
</dbReference>
<sequence length="64" mass="6777">MKLIINSQEFETPTAQLAATLQAFGATPPFAVAVNGDFVAQQDYESTELNPGDCIDIVSPIYGG</sequence>
<dbReference type="Proteomes" id="UP000244441">
    <property type="component" value="Chromosome"/>
</dbReference>
<dbReference type="InterPro" id="IPR003749">
    <property type="entry name" value="ThiS/MoaD-like"/>
</dbReference>
<dbReference type="Pfam" id="PF02597">
    <property type="entry name" value="ThiS"/>
    <property type="match status" value="1"/>
</dbReference>
<dbReference type="EMBL" id="CP026604">
    <property type="protein sequence ID" value="AWB65344.1"/>
    <property type="molecule type" value="Genomic_DNA"/>
</dbReference>
<proteinExistence type="predicted"/>
<gene>
    <name evidence="1" type="primary">thiS</name>
    <name evidence="1" type="ORF">C2869_02310</name>
</gene>
<reference evidence="1 2" key="1">
    <citation type="submission" date="2018-01" db="EMBL/GenBank/DDBJ databases">
        <title>Genome sequence of a Cantenovulum-like bacteria.</title>
        <authorList>
            <person name="Tan W.R."/>
            <person name="Lau N.-S."/>
            <person name="Go F."/>
            <person name="Amirul A.-A.A."/>
        </authorList>
    </citation>
    <scope>NUCLEOTIDE SEQUENCE [LARGE SCALE GENOMIC DNA]</scope>
    <source>
        <strain evidence="1 2">CCB-QB4</strain>
    </source>
</reference>
<dbReference type="RefSeq" id="WP_108601421.1">
    <property type="nucleotide sequence ID" value="NZ_CP026604.1"/>
</dbReference>
<keyword evidence="2" id="KW-1185">Reference proteome</keyword>
<dbReference type="OrthoDB" id="9800283at2"/>
<dbReference type="KEGG" id="cate:C2869_02310"/>
<evidence type="ECO:0000313" key="1">
    <source>
        <dbReference type="EMBL" id="AWB65344.1"/>
    </source>
</evidence>
<evidence type="ECO:0000313" key="2">
    <source>
        <dbReference type="Proteomes" id="UP000244441"/>
    </source>
</evidence>
<dbReference type="InterPro" id="IPR016155">
    <property type="entry name" value="Mopterin_synth/thiamin_S_b"/>
</dbReference>
<dbReference type="InterPro" id="IPR010035">
    <property type="entry name" value="Thi_S"/>
</dbReference>
<dbReference type="CDD" id="cd00565">
    <property type="entry name" value="Ubl_ThiS"/>
    <property type="match status" value="1"/>
</dbReference>
<dbReference type="Gene3D" id="3.10.20.30">
    <property type="match status" value="1"/>
</dbReference>
<dbReference type="InterPro" id="IPR012675">
    <property type="entry name" value="Beta-grasp_dom_sf"/>
</dbReference>
<dbReference type="NCBIfam" id="TIGR01683">
    <property type="entry name" value="thiS"/>
    <property type="match status" value="1"/>
</dbReference>
<name>A0A2S0VMA1_9ALTE</name>
<dbReference type="AlphaFoldDB" id="A0A2S0VMA1"/>
<organism evidence="1 2">
    <name type="scientific">Saccharobesus litoralis</name>
    <dbReference type="NCBI Taxonomy" id="2172099"/>
    <lineage>
        <taxon>Bacteria</taxon>
        <taxon>Pseudomonadati</taxon>
        <taxon>Pseudomonadota</taxon>
        <taxon>Gammaproteobacteria</taxon>
        <taxon>Alteromonadales</taxon>
        <taxon>Alteromonadaceae</taxon>
        <taxon>Saccharobesus</taxon>
    </lineage>
</organism>
<protein>
    <submittedName>
        <fullName evidence="1">Thiamine biosynthesis protein ThiS</fullName>
    </submittedName>
</protein>